<dbReference type="RefSeq" id="WP_099651283.1">
    <property type="nucleotide sequence ID" value="NZ_CP024411.1"/>
</dbReference>
<name>A0A3S5Y0A0_9MOLU</name>
<feature type="transmembrane region" description="Helical" evidence="2">
    <location>
        <begin position="6"/>
        <end position="26"/>
    </location>
</feature>
<evidence type="ECO:0000256" key="1">
    <source>
        <dbReference type="SAM" id="Coils"/>
    </source>
</evidence>
<evidence type="ECO:0000313" key="4">
    <source>
        <dbReference type="Proteomes" id="UP000232226"/>
    </source>
</evidence>
<keyword evidence="2" id="KW-0472">Membrane</keyword>
<keyword evidence="2" id="KW-0812">Transmembrane</keyword>
<evidence type="ECO:0000313" key="3">
    <source>
        <dbReference type="EMBL" id="ATQ35609.1"/>
    </source>
</evidence>
<dbReference type="AlphaFoldDB" id="A0A3S5Y0A0"/>
<protein>
    <submittedName>
        <fullName evidence="3">Uncharacterized protein</fullName>
    </submittedName>
</protein>
<reference evidence="3 4" key="1">
    <citation type="submission" date="2017-10" db="EMBL/GenBank/DDBJ databases">
        <title>Complete Genome Sequence of Mesoplasma entomophilum.</title>
        <authorList>
            <person name="Knight T.F."/>
            <person name="Citino T."/>
            <person name="Rubinstein R."/>
            <person name="Neuschaefer Z."/>
        </authorList>
    </citation>
    <scope>NUCLEOTIDE SEQUENCE [LARGE SCALE GENOMIC DNA]</scope>
    <source>
        <strain evidence="3 4">TAC</strain>
    </source>
</reference>
<dbReference type="Proteomes" id="UP000232226">
    <property type="component" value="Chromosome"/>
</dbReference>
<keyword evidence="2" id="KW-1133">Transmembrane helix</keyword>
<gene>
    <name evidence="3" type="ORF">CS528_02450</name>
</gene>
<evidence type="ECO:0000256" key="2">
    <source>
        <dbReference type="SAM" id="Phobius"/>
    </source>
</evidence>
<keyword evidence="1" id="KW-0175">Coiled coil</keyword>
<feature type="coiled-coil region" evidence="1">
    <location>
        <begin position="28"/>
        <end position="80"/>
    </location>
</feature>
<proteinExistence type="predicted"/>
<keyword evidence="4" id="KW-1185">Reference proteome</keyword>
<organism evidence="3 4">
    <name type="scientific">Mesoplasma entomophilum</name>
    <dbReference type="NCBI Taxonomy" id="2149"/>
    <lineage>
        <taxon>Bacteria</taxon>
        <taxon>Bacillati</taxon>
        <taxon>Mycoplasmatota</taxon>
        <taxon>Mollicutes</taxon>
        <taxon>Entomoplasmatales</taxon>
        <taxon>Entomoplasmataceae</taxon>
        <taxon>Mesoplasma</taxon>
    </lineage>
</organism>
<dbReference type="KEGG" id="ment:CS528_02450"/>
<sequence length="82" mass="9336">MESIAALVVAVISAMFAGFASLISTFHKKDTKKQIEQLSQENKDKIIALEIKQDNTKEHIDLIRKDIKEVNKKLDRLLEKGK</sequence>
<dbReference type="EMBL" id="CP024411">
    <property type="protein sequence ID" value="ATQ35609.1"/>
    <property type="molecule type" value="Genomic_DNA"/>
</dbReference>
<accession>A0A3S5Y0A0</accession>